<dbReference type="Gene3D" id="4.10.240.10">
    <property type="entry name" value="Zn(2)-C6 fungal-type DNA-binding domain"/>
    <property type="match status" value="1"/>
</dbReference>
<sequence>MSLSKESTYKYACSECRRRKQKCDRDWPCASCTKRNVSMLCKYTSDLHSKSEVTTEKGYRCNSLIAAQDIENLRACGLGPSYLRQLGHKIESIRRLHLISLSSPHPLSALIPTISKNDADVLVQVFTKKVHIHCDIVPLTSFVKQYSDWWAARLTRGTIDLHWTCLLLEILACATQQALPLEQGSPGKRYHNAAESLYGAMYDKASIFGLQRMMYACFWHRCEGHLTSCRTVLSSAWLMAVQLGIHQEPAGSGIDAEIDMKRKIWLYMAEWDLEIAILLSQPRVIDRTCCSVRRPYVWQNLTLQRVVAHVELFKLVFERRDDSRSWLENGIRVWEQGLPYDLKYSTEKLQSDVPEEKFHRMYTLVAKVTAHISTLIPRPGMTFIKPEDRSAVTGHCLSLVEYLRDLIELLRVQEIRMLFLSYYIFTSIAILCQAHRLAPDSQLTEVVIEKAQWAYDYLLKSEATSNLAMALIPVLPENVECSQSRASPIEDSEVEPSNESVEMTATIPSMNTESFFDTLRSEELDELVGEWQQGVLSSNEGASRNP</sequence>
<dbReference type="PANTHER" id="PTHR31001">
    <property type="entry name" value="UNCHARACTERIZED TRANSCRIPTIONAL REGULATORY PROTEIN"/>
    <property type="match status" value="1"/>
</dbReference>
<evidence type="ECO:0000313" key="5">
    <source>
        <dbReference type="EMBL" id="CZR49934.1"/>
    </source>
</evidence>
<dbReference type="Pfam" id="PF00172">
    <property type="entry name" value="Zn_clus"/>
    <property type="match status" value="1"/>
</dbReference>
<name>A0A1L7WBE2_FUSPR</name>
<dbReference type="InterPro" id="IPR036864">
    <property type="entry name" value="Zn2-C6_fun-type_DNA-bd_sf"/>
</dbReference>
<dbReference type="GO" id="GO:0006351">
    <property type="term" value="P:DNA-templated transcription"/>
    <property type="evidence" value="ECO:0007669"/>
    <property type="project" value="InterPro"/>
</dbReference>
<feature type="domain" description="Zn(2)-C6 fungal-type" evidence="4">
    <location>
        <begin position="12"/>
        <end position="43"/>
    </location>
</feature>
<dbReference type="InterPro" id="IPR050613">
    <property type="entry name" value="Sec_Metabolite_Reg"/>
</dbReference>
<evidence type="ECO:0000313" key="6">
    <source>
        <dbReference type="Proteomes" id="UP000183971"/>
    </source>
</evidence>
<dbReference type="GeneID" id="42060994"/>
<dbReference type="AlphaFoldDB" id="A0A1L7WBE2"/>
<dbReference type="EMBL" id="FJOF01000021">
    <property type="protein sequence ID" value="CZR49934.1"/>
    <property type="molecule type" value="Genomic_DNA"/>
</dbReference>
<dbReference type="RefSeq" id="XP_031090428.1">
    <property type="nucleotide sequence ID" value="XM_031225251.1"/>
</dbReference>
<dbReference type="Proteomes" id="UP000183971">
    <property type="component" value="Unassembled WGS sequence"/>
</dbReference>
<dbReference type="SUPFAM" id="SSF57701">
    <property type="entry name" value="Zn2/Cys6 DNA-binding domain"/>
    <property type="match status" value="1"/>
</dbReference>
<dbReference type="PANTHER" id="PTHR31001:SF87">
    <property type="entry name" value="COL-21"/>
    <property type="match status" value="1"/>
</dbReference>
<dbReference type="GO" id="GO:0008270">
    <property type="term" value="F:zinc ion binding"/>
    <property type="evidence" value="ECO:0007669"/>
    <property type="project" value="InterPro"/>
</dbReference>
<protein>
    <recommendedName>
        <fullName evidence="4">Zn(2)-C6 fungal-type domain-containing protein</fullName>
    </recommendedName>
</protein>
<dbReference type="VEuPathDB" id="FungiDB:FPRO_16139"/>
<dbReference type="InterPro" id="IPR001138">
    <property type="entry name" value="Zn2Cys6_DnaBD"/>
</dbReference>
<accession>A0A1L7WBE2</accession>
<evidence type="ECO:0000256" key="2">
    <source>
        <dbReference type="ARBA" id="ARBA00022723"/>
    </source>
</evidence>
<dbReference type="PROSITE" id="PS00463">
    <property type="entry name" value="ZN2_CY6_FUNGAL_1"/>
    <property type="match status" value="1"/>
</dbReference>
<gene>
    <name evidence="5" type="ORF">FPRO_16139</name>
</gene>
<dbReference type="PROSITE" id="PS50048">
    <property type="entry name" value="ZN2_CY6_FUNGAL_2"/>
    <property type="match status" value="1"/>
</dbReference>
<dbReference type="CDD" id="cd12148">
    <property type="entry name" value="fungal_TF_MHR"/>
    <property type="match status" value="1"/>
</dbReference>
<dbReference type="GO" id="GO:0005634">
    <property type="term" value="C:nucleus"/>
    <property type="evidence" value="ECO:0007669"/>
    <property type="project" value="UniProtKB-SubCell"/>
</dbReference>
<dbReference type="GO" id="GO:0000981">
    <property type="term" value="F:DNA-binding transcription factor activity, RNA polymerase II-specific"/>
    <property type="evidence" value="ECO:0007669"/>
    <property type="project" value="InterPro"/>
</dbReference>
<dbReference type="GO" id="GO:0003677">
    <property type="term" value="F:DNA binding"/>
    <property type="evidence" value="ECO:0007669"/>
    <property type="project" value="InterPro"/>
</dbReference>
<proteinExistence type="predicted"/>
<keyword evidence="2" id="KW-0479">Metal-binding</keyword>
<dbReference type="CDD" id="cd00067">
    <property type="entry name" value="GAL4"/>
    <property type="match status" value="1"/>
</dbReference>
<comment type="caution">
    <text evidence="5">The sequence shown here is derived from an EMBL/GenBank/DDBJ whole genome shotgun (WGS) entry which is preliminary data.</text>
</comment>
<dbReference type="InterPro" id="IPR007219">
    <property type="entry name" value="XnlR_reg_dom"/>
</dbReference>
<dbReference type="Pfam" id="PF04082">
    <property type="entry name" value="Fungal_trans"/>
    <property type="match status" value="1"/>
</dbReference>
<organism evidence="5 6">
    <name type="scientific">Fusarium proliferatum (strain ET1)</name>
    <name type="common">Orchid endophyte fungus</name>
    <dbReference type="NCBI Taxonomy" id="1227346"/>
    <lineage>
        <taxon>Eukaryota</taxon>
        <taxon>Fungi</taxon>
        <taxon>Dikarya</taxon>
        <taxon>Ascomycota</taxon>
        <taxon>Pezizomycotina</taxon>
        <taxon>Sordariomycetes</taxon>
        <taxon>Hypocreomycetidae</taxon>
        <taxon>Hypocreales</taxon>
        <taxon>Nectriaceae</taxon>
        <taxon>Fusarium</taxon>
        <taxon>Fusarium fujikuroi species complex</taxon>
    </lineage>
</organism>
<evidence type="ECO:0000256" key="3">
    <source>
        <dbReference type="ARBA" id="ARBA00023242"/>
    </source>
</evidence>
<comment type="subcellular location">
    <subcellularLocation>
        <location evidence="1">Nucleus</location>
    </subcellularLocation>
</comment>
<evidence type="ECO:0000259" key="4">
    <source>
        <dbReference type="PROSITE" id="PS50048"/>
    </source>
</evidence>
<evidence type="ECO:0000256" key="1">
    <source>
        <dbReference type="ARBA" id="ARBA00004123"/>
    </source>
</evidence>
<reference evidence="6" key="1">
    <citation type="journal article" date="2016" name="Genome Biol. Evol.">
        <title>Comparative 'omics' of the Fusarium fujikuroi species complex highlights differences in genetic potential and metabolite synthesis.</title>
        <authorList>
            <person name="Niehaus E.-M."/>
            <person name="Muensterkoetter M."/>
            <person name="Proctor R.H."/>
            <person name="Brown D.W."/>
            <person name="Sharon A."/>
            <person name="Idan Y."/>
            <person name="Oren-Young L."/>
            <person name="Sieber C.M."/>
            <person name="Novak O."/>
            <person name="Pencik A."/>
            <person name="Tarkowska D."/>
            <person name="Hromadova K."/>
            <person name="Freeman S."/>
            <person name="Maymon M."/>
            <person name="Elazar M."/>
            <person name="Youssef S.A."/>
            <person name="El-Shabrawy E.S.M."/>
            <person name="Shalaby A.B.A."/>
            <person name="Houterman P."/>
            <person name="Brock N.L."/>
            <person name="Burkhardt I."/>
            <person name="Tsavkelova E.A."/>
            <person name="Dickschat J.S."/>
            <person name="Galuszka P."/>
            <person name="Gueldener U."/>
            <person name="Tudzynski B."/>
        </authorList>
    </citation>
    <scope>NUCLEOTIDE SEQUENCE [LARGE SCALE GENOMIC DNA]</scope>
    <source>
        <strain evidence="6">ET1</strain>
    </source>
</reference>
<dbReference type="SMART" id="SM00066">
    <property type="entry name" value="GAL4"/>
    <property type="match status" value="1"/>
</dbReference>
<keyword evidence="6" id="KW-1185">Reference proteome</keyword>
<keyword evidence="3" id="KW-0539">Nucleus</keyword>